<accession>A0A813ET73</accession>
<proteinExistence type="predicted"/>
<keyword evidence="2" id="KW-1185">Reference proteome</keyword>
<name>A0A813ET73_POLGL</name>
<dbReference type="Proteomes" id="UP000654075">
    <property type="component" value="Unassembled WGS sequence"/>
</dbReference>
<reference evidence="1" key="1">
    <citation type="submission" date="2021-02" db="EMBL/GenBank/DDBJ databases">
        <authorList>
            <person name="Dougan E. K."/>
            <person name="Rhodes N."/>
            <person name="Thang M."/>
            <person name="Chan C."/>
        </authorList>
    </citation>
    <scope>NUCLEOTIDE SEQUENCE</scope>
</reference>
<dbReference type="AlphaFoldDB" id="A0A813ET73"/>
<comment type="caution">
    <text evidence="1">The sequence shown here is derived from an EMBL/GenBank/DDBJ whole genome shotgun (WGS) entry which is preliminary data.</text>
</comment>
<evidence type="ECO:0000313" key="2">
    <source>
        <dbReference type="Proteomes" id="UP000654075"/>
    </source>
</evidence>
<sequence length="123" mass="13549">MACCTTNTHFRALNLIKARAARAEKAMLSKRSSILSSRKRDEGLKHIPAIGNLQNIELLEPGDVRKILLSAQYISRRGGTASVSQVCGVFHSKSDFVRRRFHVDGSTVSILENDNSKGLLQLA</sequence>
<organism evidence="1 2">
    <name type="scientific">Polarella glacialis</name>
    <name type="common">Dinoflagellate</name>
    <dbReference type="NCBI Taxonomy" id="89957"/>
    <lineage>
        <taxon>Eukaryota</taxon>
        <taxon>Sar</taxon>
        <taxon>Alveolata</taxon>
        <taxon>Dinophyceae</taxon>
        <taxon>Suessiales</taxon>
        <taxon>Suessiaceae</taxon>
        <taxon>Polarella</taxon>
    </lineage>
</organism>
<evidence type="ECO:0000313" key="1">
    <source>
        <dbReference type="EMBL" id="CAE8600954.1"/>
    </source>
</evidence>
<protein>
    <submittedName>
        <fullName evidence="1">Uncharacterized protein</fullName>
    </submittedName>
</protein>
<gene>
    <name evidence="1" type="ORF">PGLA1383_LOCUS19256</name>
</gene>
<dbReference type="EMBL" id="CAJNNV010012648">
    <property type="protein sequence ID" value="CAE8600954.1"/>
    <property type="molecule type" value="Genomic_DNA"/>
</dbReference>